<feature type="transmembrane region" description="Helical" evidence="9">
    <location>
        <begin position="196"/>
        <end position="220"/>
    </location>
</feature>
<evidence type="ECO:0000256" key="4">
    <source>
        <dbReference type="ARBA" id="ARBA00022692"/>
    </source>
</evidence>
<reference evidence="10 11" key="1">
    <citation type="submission" date="2017-07" db="EMBL/GenBank/DDBJ databases">
        <title>Draft whole genome sequences of clinical Proprionibacteriaceae strains.</title>
        <authorList>
            <person name="Bernier A.-M."/>
            <person name="Bernard K."/>
            <person name="Domingo M.-C."/>
        </authorList>
    </citation>
    <scope>NUCLEOTIDE SEQUENCE [LARGE SCALE GENOMIC DNA]</scope>
    <source>
        <strain evidence="10 11">NML 030167</strain>
    </source>
</reference>
<dbReference type="AlphaFoldDB" id="A0A255FX52"/>
<evidence type="ECO:0008006" key="12">
    <source>
        <dbReference type="Google" id="ProtNLM"/>
    </source>
</evidence>
<dbReference type="Proteomes" id="UP000215896">
    <property type="component" value="Unassembled WGS sequence"/>
</dbReference>
<evidence type="ECO:0000256" key="2">
    <source>
        <dbReference type="ARBA" id="ARBA00022475"/>
    </source>
</evidence>
<dbReference type="GO" id="GO:0005886">
    <property type="term" value="C:plasma membrane"/>
    <property type="evidence" value="ECO:0007669"/>
    <property type="project" value="UniProtKB-SubCell"/>
</dbReference>
<feature type="transmembrane region" description="Helical" evidence="9">
    <location>
        <begin position="38"/>
        <end position="57"/>
    </location>
</feature>
<keyword evidence="11" id="KW-1185">Reference proteome</keyword>
<accession>A0A255FX52</accession>
<keyword evidence="3" id="KW-0808">Transferase</keyword>
<keyword evidence="5 9" id="KW-1133">Transmembrane helix</keyword>
<evidence type="ECO:0000256" key="9">
    <source>
        <dbReference type="SAM" id="Phobius"/>
    </source>
</evidence>
<feature type="transmembrane region" description="Helical" evidence="9">
    <location>
        <begin position="290"/>
        <end position="312"/>
    </location>
</feature>
<feature type="region of interest" description="Disordered" evidence="8">
    <location>
        <begin position="448"/>
        <end position="471"/>
    </location>
</feature>
<dbReference type="InterPro" id="IPR018584">
    <property type="entry name" value="GT87"/>
</dbReference>
<gene>
    <name evidence="10" type="ORF">CGZ94_20590</name>
</gene>
<feature type="transmembrane region" description="Helical" evidence="9">
    <location>
        <begin position="124"/>
        <end position="142"/>
    </location>
</feature>
<feature type="transmembrane region" description="Helical" evidence="9">
    <location>
        <begin position="98"/>
        <end position="117"/>
    </location>
</feature>
<evidence type="ECO:0000256" key="7">
    <source>
        <dbReference type="ARBA" id="ARBA00024033"/>
    </source>
</evidence>
<evidence type="ECO:0000256" key="6">
    <source>
        <dbReference type="ARBA" id="ARBA00023136"/>
    </source>
</evidence>
<sequence>MRAGWARTRRTSDGRWTTTGALRGAPHEGHCMKTVKQAALWIIYALPPLFAGLYAGATEIADGSFTPWRPNMIDWDVYVRTAGRVLAGQDFYSISGDWLPFIYPPFAALLGVPFALLDKAGGQIVWLILNVLMVMAICYRLRFSGWQLSLVATASMWLMSPLRVTLGFGQVNILLMALVVYDLMPGPRVLRRRFLPEGWLTGIATAIKLTPAIFAVYLFLSGKVRAAIVTFLSFVAATVIGFVVLPGQSMVFWGRLINGDSGLNTGMKYYTNQSIIGNYVRFTEVNPDKIPFGGLVLAALVCVIGVAAAVLWHRNGYAGLAVCITGYTALLASPISWSHHFVWVLPLTIVLLVDKGLPEFLRFYGLGYAIWVMYAPFMQFKDGEDEFKYTLGQKLIDAGSMIFGIGFFLLAIGMAIWVRRRNGLPWLPLTLREREIGAPAAVAVGAGAGSGGATAVGSPVRDSAEPHHDEK</sequence>
<evidence type="ECO:0000256" key="5">
    <source>
        <dbReference type="ARBA" id="ARBA00022989"/>
    </source>
</evidence>
<dbReference type="Pfam" id="PF09594">
    <property type="entry name" value="GT87"/>
    <property type="match status" value="1"/>
</dbReference>
<evidence type="ECO:0000313" key="11">
    <source>
        <dbReference type="Proteomes" id="UP000215896"/>
    </source>
</evidence>
<dbReference type="EMBL" id="NMVO01000019">
    <property type="protein sequence ID" value="OYO07871.1"/>
    <property type="molecule type" value="Genomic_DNA"/>
</dbReference>
<feature type="compositionally biased region" description="Basic and acidic residues" evidence="8">
    <location>
        <begin position="462"/>
        <end position="471"/>
    </location>
</feature>
<dbReference type="GO" id="GO:0016758">
    <property type="term" value="F:hexosyltransferase activity"/>
    <property type="evidence" value="ECO:0007669"/>
    <property type="project" value="InterPro"/>
</dbReference>
<protein>
    <recommendedName>
        <fullName evidence="12">DUF2029 domain-containing protein</fullName>
    </recommendedName>
</protein>
<feature type="transmembrane region" description="Helical" evidence="9">
    <location>
        <begin position="398"/>
        <end position="418"/>
    </location>
</feature>
<evidence type="ECO:0000313" key="10">
    <source>
        <dbReference type="EMBL" id="OYO07871.1"/>
    </source>
</evidence>
<keyword evidence="6 9" id="KW-0472">Membrane</keyword>
<evidence type="ECO:0000256" key="1">
    <source>
        <dbReference type="ARBA" id="ARBA00004651"/>
    </source>
</evidence>
<feature type="region of interest" description="Disordered" evidence="8">
    <location>
        <begin position="1"/>
        <end position="20"/>
    </location>
</feature>
<feature type="transmembrane region" description="Helical" evidence="9">
    <location>
        <begin position="324"/>
        <end position="353"/>
    </location>
</feature>
<name>A0A255FX52_9ACTN</name>
<comment type="caution">
    <text evidence="10">The sequence shown here is derived from an EMBL/GenBank/DDBJ whole genome shotgun (WGS) entry which is preliminary data.</text>
</comment>
<keyword evidence="4 9" id="KW-0812">Transmembrane</keyword>
<proteinExistence type="inferred from homology"/>
<organism evidence="10 11">
    <name type="scientific">Enemella evansiae</name>
    <dbReference type="NCBI Taxonomy" id="2016499"/>
    <lineage>
        <taxon>Bacteria</taxon>
        <taxon>Bacillati</taxon>
        <taxon>Actinomycetota</taxon>
        <taxon>Actinomycetes</taxon>
        <taxon>Propionibacteriales</taxon>
        <taxon>Propionibacteriaceae</taxon>
        <taxon>Enemella</taxon>
    </lineage>
</organism>
<feature type="transmembrane region" description="Helical" evidence="9">
    <location>
        <begin position="226"/>
        <end position="245"/>
    </location>
</feature>
<keyword evidence="2" id="KW-1003">Cell membrane</keyword>
<feature type="transmembrane region" description="Helical" evidence="9">
    <location>
        <begin position="162"/>
        <end position="184"/>
    </location>
</feature>
<dbReference type="OrthoDB" id="9774600at2"/>
<comment type="subcellular location">
    <subcellularLocation>
        <location evidence="1">Cell membrane</location>
        <topology evidence="1">Multi-pass membrane protein</topology>
    </subcellularLocation>
</comment>
<evidence type="ECO:0000256" key="3">
    <source>
        <dbReference type="ARBA" id="ARBA00022679"/>
    </source>
</evidence>
<comment type="similarity">
    <text evidence="7">Belongs to the glycosyltransferase 87 family.</text>
</comment>
<evidence type="ECO:0000256" key="8">
    <source>
        <dbReference type="SAM" id="MobiDB-lite"/>
    </source>
</evidence>
<feature type="transmembrane region" description="Helical" evidence="9">
    <location>
        <begin position="360"/>
        <end position="378"/>
    </location>
</feature>